<keyword evidence="4 11" id="KW-0812">Transmembrane</keyword>
<dbReference type="PROSITE" id="PS50192">
    <property type="entry name" value="T_SNARE"/>
    <property type="match status" value="1"/>
</dbReference>
<evidence type="ECO:0000313" key="15">
    <source>
        <dbReference type="EMBL" id="QPF92555.1"/>
    </source>
</evidence>
<comment type="similarity">
    <text evidence="8">Belongs to the methyl-accepting chemotaxis (MCP) protein family.</text>
</comment>
<dbReference type="Gene3D" id="1.10.8.500">
    <property type="entry name" value="HAMP domain in histidine kinase"/>
    <property type="match status" value="1"/>
</dbReference>
<feature type="compositionally biased region" description="Polar residues" evidence="10">
    <location>
        <begin position="499"/>
        <end position="522"/>
    </location>
</feature>
<dbReference type="SMART" id="SM00283">
    <property type="entry name" value="MA"/>
    <property type="match status" value="1"/>
</dbReference>
<dbReference type="Pfam" id="PF00672">
    <property type="entry name" value="HAMP"/>
    <property type="match status" value="1"/>
</dbReference>
<evidence type="ECO:0000256" key="8">
    <source>
        <dbReference type="ARBA" id="ARBA00029447"/>
    </source>
</evidence>
<keyword evidence="7 9" id="KW-0807">Transducer</keyword>
<dbReference type="SUPFAM" id="SSF58104">
    <property type="entry name" value="Methyl-accepting chemotaxis protein (MCP) signaling domain"/>
    <property type="match status" value="1"/>
</dbReference>
<proteinExistence type="inferred from homology"/>
<evidence type="ECO:0000256" key="9">
    <source>
        <dbReference type="PROSITE-ProRule" id="PRU00284"/>
    </source>
</evidence>
<dbReference type="EMBL" id="CP061379">
    <property type="protein sequence ID" value="QPF92555.1"/>
    <property type="molecule type" value="Genomic_DNA"/>
</dbReference>
<keyword evidence="6 11" id="KW-0472">Membrane</keyword>
<name>A0A7S9D7C6_9BRAD</name>
<dbReference type="Gene3D" id="3.30.450.20">
    <property type="entry name" value="PAS domain"/>
    <property type="match status" value="1"/>
</dbReference>
<dbReference type="InterPro" id="IPR003660">
    <property type="entry name" value="HAMP_dom"/>
</dbReference>
<evidence type="ECO:0000256" key="4">
    <source>
        <dbReference type="ARBA" id="ARBA00022692"/>
    </source>
</evidence>
<dbReference type="Pfam" id="PF17200">
    <property type="entry name" value="sCache_2"/>
    <property type="match status" value="1"/>
</dbReference>
<dbReference type="PANTHER" id="PTHR32089:SF112">
    <property type="entry name" value="LYSOZYME-LIKE PROTEIN-RELATED"/>
    <property type="match status" value="1"/>
</dbReference>
<dbReference type="PROSITE" id="PS50111">
    <property type="entry name" value="CHEMOTAXIS_TRANSDUC_2"/>
    <property type="match status" value="1"/>
</dbReference>
<dbReference type="Pfam" id="PF00015">
    <property type="entry name" value="MCPsignal"/>
    <property type="match status" value="1"/>
</dbReference>
<feature type="transmembrane region" description="Helical" evidence="11">
    <location>
        <begin position="192"/>
        <end position="217"/>
    </location>
</feature>
<dbReference type="Proteomes" id="UP000594621">
    <property type="component" value="Chromosome"/>
</dbReference>
<reference evidence="15 16" key="1">
    <citation type="submission" date="2020-09" db="EMBL/GenBank/DDBJ databases">
        <title>Complete genomes of bradyrhizobia occurring on native shrubby legumes in Australia.</title>
        <authorList>
            <person name="Lafay B."/>
        </authorList>
    </citation>
    <scope>NUCLEOTIDE SEQUENCE [LARGE SCALE GENOMIC DNA]</scope>
    <source>
        <strain evidence="15 16">BDV5040</strain>
    </source>
</reference>
<dbReference type="PROSITE" id="PS50885">
    <property type="entry name" value="HAMP"/>
    <property type="match status" value="1"/>
</dbReference>
<protein>
    <submittedName>
        <fullName evidence="15">Cache domain-containing protein</fullName>
    </submittedName>
</protein>
<dbReference type="GO" id="GO:0005886">
    <property type="term" value="C:plasma membrane"/>
    <property type="evidence" value="ECO:0007669"/>
    <property type="project" value="UniProtKB-SubCell"/>
</dbReference>
<evidence type="ECO:0000256" key="10">
    <source>
        <dbReference type="SAM" id="MobiDB-lite"/>
    </source>
</evidence>
<keyword evidence="3" id="KW-0997">Cell inner membrane</keyword>
<dbReference type="RefSeq" id="WP_195802091.1">
    <property type="nucleotide sequence ID" value="NZ_CP061379.1"/>
</dbReference>
<dbReference type="CDD" id="cd06225">
    <property type="entry name" value="HAMP"/>
    <property type="match status" value="1"/>
</dbReference>
<dbReference type="InterPro" id="IPR004089">
    <property type="entry name" value="MCPsignal_dom"/>
</dbReference>
<dbReference type="Gene3D" id="1.10.287.950">
    <property type="entry name" value="Methyl-accepting chemotaxis protein"/>
    <property type="match status" value="1"/>
</dbReference>
<evidence type="ECO:0000256" key="6">
    <source>
        <dbReference type="ARBA" id="ARBA00023136"/>
    </source>
</evidence>
<evidence type="ECO:0000313" key="16">
    <source>
        <dbReference type="Proteomes" id="UP000594621"/>
    </source>
</evidence>
<dbReference type="InterPro" id="IPR033480">
    <property type="entry name" value="sCache_2"/>
</dbReference>
<dbReference type="AlphaFoldDB" id="A0A7S9D7C6"/>
<dbReference type="PANTHER" id="PTHR32089">
    <property type="entry name" value="METHYL-ACCEPTING CHEMOTAXIS PROTEIN MCPB"/>
    <property type="match status" value="1"/>
</dbReference>
<evidence type="ECO:0000256" key="11">
    <source>
        <dbReference type="SAM" id="Phobius"/>
    </source>
</evidence>
<keyword evidence="2" id="KW-1003">Cell membrane</keyword>
<feature type="domain" description="Methyl-accepting transducer" evidence="12">
    <location>
        <begin position="313"/>
        <end position="549"/>
    </location>
</feature>
<evidence type="ECO:0000259" key="12">
    <source>
        <dbReference type="PROSITE" id="PS50111"/>
    </source>
</evidence>
<organism evidence="15 16">
    <name type="scientific">Bradyrhizobium commune</name>
    <dbReference type="NCBI Taxonomy" id="83627"/>
    <lineage>
        <taxon>Bacteria</taxon>
        <taxon>Pseudomonadati</taxon>
        <taxon>Pseudomonadota</taxon>
        <taxon>Alphaproteobacteria</taxon>
        <taxon>Hyphomicrobiales</taxon>
        <taxon>Nitrobacteraceae</taxon>
        <taxon>Bradyrhizobium</taxon>
    </lineage>
</organism>
<feature type="region of interest" description="Disordered" evidence="10">
    <location>
        <begin position="499"/>
        <end position="524"/>
    </location>
</feature>
<keyword evidence="5 11" id="KW-1133">Transmembrane helix</keyword>
<evidence type="ECO:0000256" key="3">
    <source>
        <dbReference type="ARBA" id="ARBA00022519"/>
    </source>
</evidence>
<evidence type="ECO:0000256" key="1">
    <source>
        <dbReference type="ARBA" id="ARBA00004429"/>
    </source>
</evidence>
<keyword evidence="16" id="KW-1185">Reference proteome</keyword>
<feature type="transmembrane region" description="Helical" evidence="11">
    <location>
        <begin position="17"/>
        <end position="39"/>
    </location>
</feature>
<evidence type="ECO:0000256" key="5">
    <source>
        <dbReference type="ARBA" id="ARBA00022989"/>
    </source>
</evidence>
<dbReference type="SMART" id="SM00304">
    <property type="entry name" value="HAMP"/>
    <property type="match status" value="1"/>
</dbReference>
<evidence type="ECO:0000256" key="7">
    <source>
        <dbReference type="ARBA" id="ARBA00023224"/>
    </source>
</evidence>
<dbReference type="KEGG" id="bcou:IC761_04465"/>
<feature type="domain" description="T-SNARE coiled-coil homology" evidence="13">
    <location>
        <begin position="465"/>
        <end position="527"/>
    </location>
</feature>
<dbReference type="InterPro" id="IPR000727">
    <property type="entry name" value="T_SNARE_dom"/>
</dbReference>
<evidence type="ECO:0000256" key="2">
    <source>
        <dbReference type="ARBA" id="ARBA00022475"/>
    </source>
</evidence>
<evidence type="ECO:0000259" key="14">
    <source>
        <dbReference type="PROSITE" id="PS50885"/>
    </source>
</evidence>
<comment type="subcellular location">
    <subcellularLocation>
        <location evidence="1">Cell inner membrane</location>
        <topology evidence="1">Multi-pass membrane protein</topology>
    </subcellularLocation>
</comment>
<feature type="domain" description="HAMP" evidence="14">
    <location>
        <begin position="219"/>
        <end position="272"/>
    </location>
</feature>
<evidence type="ECO:0000259" key="13">
    <source>
        <dbReference type="PROSITE" id="PS50192"/>
    </source>
</evidence>
<sequence>MPALKNLFSLRSIGAKLAIMTVVGAVCMALVASTALWTARNQLVTERIEKAHAAVDIVWNLADGYYKAYKAGQMTEEEARKRFLEANNYVWYEDHGNYAYIYDYETGLCVSNPGIPQFVGKDMRPNKDANGMLFAVALMDIAKKGQGTLRYAFRRNGADATPLDKVAFTRGFAPWNLMIGSAEYMSEVDNSFWSMVQTASVVIAVLMLISIMIAWAVGRSVVKPLTGLKARMASLSEGQLDAPVAFADRRDEIGEMARTVQVFRDAMIETNRLREEQAVTEQRQVEARKVDMNRLADQFEREVGEIIELVSVAAGQLETSSTTLSKTADTVAQVSNRASTASGEASANVHSVAAASEELASSIGEISRQVESSARIAGEAVSQAQKTDSRISELSQAASRIGDVVDLIQTIAGQTNLLALNATIEAARAGEAGRGFAVVASEVKSLAEQTAKATDEISQQIADIQSATRDSVAAIKEIGATIGRISEISAAITTSVEQQGSATQEISRNVQRAAEGTSQVETSIADVRRGASETGGASAQVQSAAQSLAGESARLKRGVASFMNSIRAA</sequence>
<dbReference type="SMART" id="SM01049">
    <property type="entry name" value="Cache_2"/>
    <property type="match status" value="1"/>
</dbReference>
<gene>
    <name evidence="15" type="ORF">IC761_04465</name>
</gene>
<accession>A0A7S9D7C6</accession>
<dbReference type="GO" id="GO:0007165">
    <property type="term" value="P:signal transduction"/>
    <property type="evidence" value="ECO:0007669"/>
    <property type="project" value="UniProtKB-KW"/>
</dbReference>